<dbReference type="GO" id="GO:0008270">
    <property type="term" value="F:zinc ion binding"/>
    <property type="evidence" value="ECO:0007669"/>
    <property type="project" value="InterPro"/>
</dbReference>
<evidence type="ECO:0000256" key="6">
    <source>
        <dbReference type="SAM" id="MobiDB-lite"/>
    </source>
</evidence>
<dbReference type="Proteomes" id="UP000262825">
    <property type="component" value="Unassembled WGS sequence"/>
</dbReference>
<feature type="compositionally biased region" description="Polar residues" evidence="6">
    <location>
        <begin position="801"/>
        <end position="820"/>
    </location>
</feature>
<dbReference type="PANTHER" id="PTHR31069:SF12">
    <property type="entry name" value="TRANSCRIPTION FACTOR DOMAIN-CONTAINING PROTEIN"/>
    <property type="match status" value="1"/>
</dbReference>
<sequence length="1922" mass="218067">MDCTYNNTKFKTENKSIGINTATTSTIPVKHNVENDDGTTTHIKISTNNKNLAVPAPIFDNNNNVDSINNTNKKIFSKSCAKGTTSKSGMKNNSTDKIGSAISSSGFLKSYVPSSNVLFTTDSNGNVMEYNENNGSTNKNIHDNGLPANSRTVEDTRKVLVSFNTDQNHRTISKKVFRSVRKQRMLKEFVELKNRFDLLENLLLASLQEQQEEDEEEEEQQQQQQRQPHPESIIYNQPQIQQSIVRSQYSSSANTPTNWNGLTDSCEDDPELFLVDPQYGLADLPKMNFYDGYEQVSELCNRLTFSGPLAFISVCKRDPFAFVLVTMITKTRHEIARRFETKTQEKYARLRVTTRYITQQFNIDPKVSVQSPISVTHNNSFNSSTANENDNEHITNDPPLTTSELSIIPPHSTTNSNTNRNNNCTKKKQYSINTGKDMQNSLSVEDNILNKRDNFTTKQRNDSNRGNVTTYNIRSKRTNDDIDDKLIVSNRKKNKTTAEETVITVDKDNTDNCKQNNVSEEEEEEGEEEEGEEEEGEEEEGEEEEGEEEEGEEEEGEEGGAYRNYGKTDNVKSLNNEVDSTPQHKEEIMLNKTNRTEYNNETNSIMSSVNQTESPYSGKKNINNSSNNTNKDSNNNNVPDNTSDLQIKGEGGKVVEKVFEQKLLENEGLDEMDSIFQEGKIANNPLSVENLINKHNHLGNRNRLNSEPHSQNSNKNDFFSTNISGRSNTIATLTAKDNTLRDSSNSSQKTLAEFKSNSAPDIKILNTKSQNSTNPITNILASSNTKGMRKSLSEHGVLTDNADNSISGSSNKLADYNNSDNYDDKTAKGNTSTGKTPDEDLYLWRTLDSVLTAIQEQSNNISTNGNSQATSSSKTVTERVPEMIFGQNSISKGKQELEVLMRIRSILPSSKIIWMHIDNYFRSPIHGLFPILNEDWFREVMQTIIGLDTSSDQQPKVNADKRFDISKLGSLLIVLRLSYMSYPESIDLCKTEEERFIISHPIDKEFIDVAQMCLNLFKMMRKGVLPVLHCALLLRVYRRFAEDDGDIVDGTDSETFTGLLVKIATSIGLNTDVAKSNWVKDYAMYVDQWRKCWYIIYFFDFYEALNTGNTFSIDITTFDTKLPEYQMDPATGEYPNFVLNPHLDDVVVCNFQKNFQMTLICRNVLNSITNKRSKVSLIELQSNVNKLDNFIRREYGSNLKIIVDMPITDLPSSVKKINCFKTFVDCNSLIFMVYVHMFIHIDKHIGTLIKNKNNNNINVKECNYNDPKNDISQHLIRLLHHYLKKFVGLYVEIEPVLILCYDSTKKGESKIEEIFGKNSKNLIIQSCEYMVIRFIQGLHVLLSRLLHLHYNYINVPDQRVNFKDQKNFDEIIPTVAKIIGCAISKLAYVNSITRLLSQKYFQVWRMSKGNRFMFSLLSDEKNNIFDRSSEINNEHRQDFSNIPTAHDLNPFKALPYYNTFLYYSLKDFQEILSILSSVKWNIFSNVMEPAEIEEAYNFRDVDVKSFMNIATKRAKNTDRNKKTKKKREKKNSSGSSEPIISTNMDKNNIDGQSIGGGKKPDKANGATSFTGISCDNKPESPSRSTFNNLTSSFSDPHSNCPPKIDDAIESEDFEGKQQAKQNDSSSSITPTTVETQMNLPIDEIDQFWFNTVLNQTNNNLFWSKESGFTDNLHPILQQQQQQEPRETESIFDECIPASVSNDGQKFEQSIAELQEGDVSLKQSPSQQQQKTLKIGSEFQFSEDGIRKPSQSVKYYPSESEHVSGGDNPIYKYDATAGVGLDELFNNKYLLRAHVLQKIQDLKNIAIVNPPTYHRGQATNIDAKADNPKKRKAVVNDNSVLDDDNKISKSATNVDRVNNIDSNGDQRTSNGLVTEPNPTTSNNHSIETPSNANYGRFDPTMLQDLFNTDLFFPNPNPYFGDDI</sequence>
<evidence type="ECO:0000256" key="5">
    <source>
        <dbReference type="ARBA" id="ARBA00023242"/>
    </source>
</evidence>
<gene>
    <name evidence="8" type="ORF">SCODWIG_00013</name>
</gene>
<feature type="compositionally biased region" description="Acidic residues" evidence="6">
    <location>
        <begin position="519"/>
        <end position="558"/>
    </location>
</feature>
<dbReference type="PANTHER" id="PTHR31069">
    <property type="entry name" value="OLEATE-ACTIVATED TRANSCRIPTION FACTOR 1-RELATED"/>
    <property type="match status" value="1"/>
</dbReference>
<feature type="region of interest" description="Disordered" evidence="6">
    <location>
        <begin position="378"/>
        <end position="424"/>
    </location>
</feature>
<keyword evidence="2" id="KW-0805">Transcription regulation</keyword>
<accession>A0A376B0T7</accession>
<evidence type="ECO:0000313" key="8">
    <source>
        <dbReference type="EMBL" id="SSD58252.1"/>
    </source>
</evidence>
<feature type="compositionally biased region" description="Polar residues" evidence="6">
    <location>
        <begin position="1532"/>
        <end position="1551"/>
    </location>
</feature>
<dbReference type="GO" id="GO:0045944">
    <property type="term" value="P:positive regulation of transcription by RNA polymerase II"/>
    <property type="evidence" value="ECO:0007669"/>
    <property type="project" value="TreeGrafter"/>
</dbReference>
<dbReference type="GO" id="GO:0000978">
    <property type="term" value="F:RNA polymerase II cis-regulatory region sequence-specific DNA binding"/>
    <property type="evidence" value="ECO:0007669"/>
    <property type="project" value="TreeGrafter"/>
</dbReference>
<feature type="compositionally biased region" description="Acidic residues" evidence="6">
    <location>
        <begin position="210"/>
        <end position="220"/>
    </location>
</feature>
<feature type="compositionally biased region" description="Polar residues" evidence="6">
    <location>
        <begin position="702"/>
        <end position="722"/>
    </location>
</feature>
<dbReference type="VEuPathDB" id="FungiDB:SCODWIG_00013"/>
<feature type="region of interest" description="Disordered" evidence="6">
    <location>
        <begin position="782"/>
        <end position="835"/>
    </location>
</feature>
<dbReference type="GO" id="GO:0005634">
    <property type="term" value="C:nucleus"/>
    <property type="evidence" value="ECO:0007669"/>
    <property type="project" value="TreeGrafter"/>
</dbReference>
<feature type="region of interest" description="Disordered" evidence="6">
    <location>
        <begin position="700"/>
        <end position="722"/>
    </location>
</feature>
<dbReference type="Pfam" id="PF04082">
    <property type="entry name" value="Fungal_trans"/>
    <property type="match status" value="1"/>
</dbReference>
<reference evidence="9" key="1">
    <citation type="submission" date="2018-06" db="EMBL/GenBank/DDBJ databases">
        <authorList>
            <person name="Guldener U."/>
        </authorList>
    </citation>
    <scope>NUCLEOTIDE SEQUENCE [LARGE SCALE GENOMIC DNA]</scope>
    <source>
        <strain evidence="9">UTAD17</strain>
    </source>
</reference>
<keyword evidence="3" id="KW-0238">DNA-binding</keyword>
<keyword evidence="1" id="KW-0862">Zinc</keyword>
<feature type="region of interest" description="Disordered" evidence="6">
    <location>
        <begin position="1855"/>
        <end position="1890"/>
    </location>
</feature>
<proteinExistence type="predicted"/>
<evidence type="ECO:0000256" key="2">
    <source>
        <dbReference type="ARBA" id="ARBA00023015"/>
    </source>
</evidence>
<feature type="compositionally biased region" description="Low complexity" evidence="6">
    <location>
        <begin position="619"/>
        <end position="644"/>
    </location>
</feature>
<evidence type="ECO:0000259" key="7">
    <source>
        <dbReference type="Pfam" id="PF04082"/>
    </source>
</evidence>
<feature type="region of interest" description="Disordered" evidence="6">
    <location>
        <begin position="209"/>
        <end position="230"/>
    </location>
</feature>
<evidence type="ECO:0000256" key="4">
    <source>
        <dbReference type="ARBA" id="ARBA00023163"/>
    </source>
</evidence>
<dbReference type="InterPro" id="IPR007219">
    <property type="entry name" value="XnlR_reg_dom"/>
</dbReference>
<name>A0A376B0T7_9ASCO</name>
<feature type="compositionally biased region" description="Polar residues" evidence="6">
    <location>
        <begin position="378"/>
        <end position="388"/>
    </location>
</feature>
<dbReference type="CDD" id="cd12148">
    <property type="entry name" value="fungal_TF_MHR"/>
    <property type="match status" value="1"/>
</dbReference>
<feature type="region of interest" description="Disordered" evidence="6">
    <location>
        <begin position="493"/>
        <end position="649"/>
    </location>
</feature>
<keyword evidence="4" id="KW-0804">Transcription</keyword>
<feature type="compositionally biased region" description="Polar residues" evidence="6">
    <location>
        <begin position="571"/>
        <end position="581"/>
    </location>
</feature>
<dbReference type="GO" id="GO:0006351">
    <property type="term" value="P:DNA-templated transcription"/>
    <property type="evidence" value="ECO:0007669"/>
    <property type="project" value="InterPro"/>
</dbReference>
<dbReference type="InterPro" id="IPR050675">
    <property type="entry name" value="OAF3"/>
</dbReference>
<keyword evidence="9" id="KW-1185">Reference proteome</keyword>
<keyword evidence="5" id="KW-0539">Nucleus</keyword>
<evidence type="ECO:0000313" key="9">
    <source>
        <dbReference type="Proteomes" id="UP000262825"/>
    </source>
</evidence>
<protein>
    <recommendedName>
        <fullName evidence="7">Xylanolytic transcriptional activator regulatory domain-containing protein</fullName>
    </recommendedName>
</protein>
<organism evidence="8 9">
    <name type="scientific">Saccharomycodes ludwigii</name>
    <dbReference type="NCBI Taxonomy" id="36035"/>
    <lineage>
        <taxon>Eukaryota</taxon>
        <taxon>Fungi</taxon>
        <taxon>Dikarya</taxon>
        <taxon>Ascomycota</taxon>
        <taxon>Saccharomycotina</taxon>
        <taxon>Saccharomycetes</taxon>
        <taxon>Saccharomycodales</taxon>
        <taxon>Saccharomycodaceae</taxon>
        <taxon>Saccharomycodes</taxon>
    </lineage>
</organism>
<feature type="compositionally biased region" description="Polar residues" evidence="6">
    <location>
        <begin position="591"/>
        <end position="615"/>
    </location>
</feature>
<evidence type="ECO:0000256" key="1">
    <source>
        <dbReference type="ARBA" id="ARBA00022833"/>
    </source>
</evidence>
<dbReference type="GO" id="GO:0000981">
    <property type="term" value="F:DNA-binding transcription factor activity, RNA polymerase II-specific"/>
    <property type="evidence" value="ECO:0007669"/>
    <property type="project" value="TreeGrafter"/>
</dbReference>
<evidence type="ECO:0000256" key="3">
    <source>
        <dbReference type="ARBA" id="ARBA00023125"/>
    </source>
</evidence>
<feature type="compositionally biased region" description="Polar residues" evidence="6">
    <location>
        <begin position="1565"/>
        <end position="1597"/>
    </location>
</feature>
<dbReference type="EMBL" id="UFAJ01000001">
    <property type="protein sequence ID" value="SSD58252.1"/>
    <property type="molecule type" value="Genomic_DNA"/>
</dbReference>
<feature type="region of interest" description="Disordered" evidence="6">
    <location>
        <begin position="1512"/>
        <end position="1606"/>
    </location>
</feature>
<feature type="compositionally biased region" description="Low complexity" evidence="6">
    <location>
        <begin position="413"/>
        <end position="424"/>
    </location>
</feature>
<feature type="domain" description="Xylanolytic transcriptional activator regulatory" evidence="7">
    <location>
        <begin position="918"/>
        <end position="1189"/>
    </location>
</feature>